<keyword evidence="3" id="KW-1185">Reference proteome</keyword>
<sequence>MRIAVPVYDESLKIFGNTGHTPFFAIFEQKGAGMFKKIDLLELRENPRGNKEASEGCSHKDEEMSAEEQMAHKQEHNILGEIIKDCAVVLVKKACPNTARVFNERGIKVCKVDSNCQSAQDSFKFIKL</sequence>
<dbReference type="GeneID" id="82535512"/>
<dbReference type="EMBL" id="NXLS01000003">
    <property type="protein sequence ID" value="RDU63359.1"/>
    <property type="molecule type" value="Genomic_DNA"/>
</dbReference>
<proteinExistence type="predicted"/>
<reference evidence="2 3" key="1">
    <citation type="submission" date="2018-04" db="EMBL/GenBank/DDBJ databases">
        <title>Novel Campyloabacter and Helicobacter Species and Strains.</title>
        <authorList>
            <person name="Mannion A.J."/>
            <person name="Shen Z."/>
            <person name="Fox J.G."/>
        </authorList>
    </citation>
    <scope>NUCLEOTIDE SEQUENCE [LARGE SCALE GENOMIC DNA]</scope>
    <source>
        <strain evidence="2 3">MIT 99-5101</strain>
    </source>
</reference>
<evidence type="ECO:0000313" key="3">
    <source>
        <dbReference type="Proteomes" id="UP000256650"/>
    </source>
</evidence>
<dbReference type="InterPro" id="IPR036105">
    <property type="entry name" value="DiNase_FeMo-co_biosyn_sf"/>
</dbReference>
<evidence type="ECO:0000256" key="1">
    <source>
        <dbReference type="SAM" id="MobiDB-lite"/>
    </source>
</evidence>
<evidence type="ECO:0000313" key="2">
    <source>
        <dbReference type="EMBL" id="RDU63359.1"/>
    </source>
</evidence>
<protein>
    <recommendedName>
        <fullName evidence="4">Dinitrogenase iron-molybdenum cofactor biosynthesis domain-containing protein</fullName>
    </recommendedName>
</protein>
<organism evidence="2 3">
    <name type="scientific">Helicobacter ganmani</name>
    <dbReference type="NCBI Taxonomy" id="60246"/>
    <lineage>
        <taxon>Bacteria</taxon>
        <taxon>Pseudomonadati</taxon>
        <taxon>Campylobacterota</taxon>
        <taxon>Epsilonproteobacteria</taxon>
        <taxon>Campylobacterales</taxon>
        <taxon>Helicobacteraceae</taxon>
        <taxon>Helicobacter</taxon>
    </lineage>
</organism>
<dbReference type="SUPFAM" id="SSF53146">
    <property type="entry name" value="Nitrogenase accessory factor-like"/>
    <property type="match status" value="1"/>
</dbReference>
<name>A0A3D8IDW3_9HELI</name>
<dbReference type="OrthoDB" id="5344024at2"/>
<dbReference type="RefSeq" id="WP_115551386.1">
    <property type="nucleotide sequence ID" value="NZ_CAOOSM010000007.1"/>
</dbReference>
<dbReference type="Proteomes" id="UP000256650">
    <property type="component" value="Unassembled WGS sequence"/>
</dbReference>
<dbReference type="Gene3D" id="3.30.420.130">
    <property type="entry name" value="Dinitrogenase iron-molybdenum cofactor biosynthesis domain"/>
    <property type="match status" value="1"/>
</dbReference>
<comment type="caution">
    <text evidence="2">The sequence shown here is derived from an EMBL/GenBank/DDBJ whole genome shotgun (WGS) entry which is preliminary data.</text>
</comment>
<feature type="region of interest" description="Disordered" evidence="1">
    <location>
        <begin position="46"/>
        <end position="71"/>
    </location>
</feature>
<accession>A0A3D8IDW3</accession>
<dbReference type="AlphaFoldDB" id="A0A3D8IDW3"/>
<evidence type="ECO:0008006" key="4">
    <source>
        <dbReference type="Google" id="ProtNLM"/>
    </source>
</evidence>
<gene>
    <name evidence="2" type="ORF">CQA43_04335</name>
</gene>